<evidence type="ECO:0000313" key="2">
    <source>
        <dbReference type="Proteomes" id="UP000280696"/>
    </source>
</evidence>
<dbReference type="AlphaFoldDB" id="A0A3A9AQS9"/>
<name>A0A3A9AQS9_9FIRM</name>
<organism evidence="1 2">
    <name type="scientific">Parablautia intestinalis</name>
    <dbReference type="NCBI Taxonomy" id="2320100"/>
    <lineage>
        <taxon>Bacteria</taxon>
        <taxon>Bacillati</taxon>
        <taxon>Bacillota</taxon>
        <taxon>Clostridia</taxon>
        <taxon>Lachnospirales</taxon>
        <taxon>Lachnospiraceae</taxon>
        <taxon>Parablautia</taxon>
    </lineage>
</organism>
<protein>
    <recommendedName>
        <fullName evidence="3">AAA-ATPase-like domain-containing protein</fullName>
    </recommendedName>
</protein>
<keyword evidence="2" id="KW-1185">Reference proteome</keyword>
<evidence type="ECO:0008006" key="3">
    <source>
        <dbReference type="Google" id="ProtNLM"/>
    </source>
</evidence>
<sequence length="146" mass="17747">MFSKKYRLSYLPLFMRILMKKLQEALRMTHSVDEMLSMLGKYLIFDLAESFEQVRFWDKDNLIQVMKDIFLGAKRSFMILIDEWDCLFREYQLDTDAQKRYLDFLRVELKDQEYINAISTMNWNEVIDSLERSKKLLEALWAMDSR</sequence>
<evidence type="ECO:0000313" key="1">
    <source>
        <dbReference type="EMBL" id="RKI89941.1"/>
    </source>
</evidence>
<dbReference type="Proteomes" id="UP000280696">
    <property type="component" value="Unassembled WGS sequence"/>
</dbReference>
<comment type="caution">
    <text evidence="1">The sequence shown here is derived from an EMBL/GenBank/DDBJ whole genome shotgun (WGS) entry which is preliminary data.</text>
</comment>
<dbReference type="EMBL" id="RAYQ01000018">
    <property type="protein sequence ID" value="RKI89941.1"/>
    <property type="molecule type" value="Genomic_DNA"/>
</dbReference>
<reference evidence="1 2" key="1">
    <citation type="submission" date="2018-09" db="EMBL/GenBank/DDBJ databases">
        <title>Murine metabolic-syndrome-specific gut microbial biobank.</title>
        <authorList>
            <person name="Liu C."/>
        </authorList>
    </citation>
    <scope>NUCLEOTIDE SEQUENCE [LARGE SCALE GENOMIC DNA]</scope>
    <source>
        <strain evidence="1 2">0.1xD8-82</strain>
    </source>
</reference>
<proteinExistence type="predicted"/>
<accession>A0A3A9AQS9</accession>
<gene>
    <name evidence="1" type="ORF">D7V94_16240</name>
</gene>